<sequence length="65" mass="7138">VVGPHLPEQPIPMYNHHFSEQPLPDVQHEPHLAQPEAISSCPVAACLEEEMDPNLATASFQALVE</sequence>
<feature type="non-terminal residue" evidence="2">
    <location>
        <position position="1"/>
    </location>
</feature>
<proteinExistence type="predicted"/>
<keyword evidence="3" id="KW-1185">Reference proteome</keyword>
<dbReference type="EMBL" id="SWJQ01000102">
    <property type="protein sequence ID" value="TRZ22336.1"/>
    <property type="molecule type" value="Genomic_DNA"/>
</dbReference>
<protein>
    <submittedName>
        <fullName evidence="2">Uncharacterized protein</fullName>
    </submittedName>
</protein>
<evidence type="ECO:0000313" key="3">
    <source>
        <dbReference type="Proteomes" id="UP000796761"/>
    </source>
</evidence>
<reference evidence="2" key="1">
    <citation type="submission" date="2019-04" db="EMBL/GenBank/DDBJ databases">
        <title>Genome assembly of Zosterops borbonicus 15179.</title>
        <authorList>
            <person name="Leroy T."/>
            <person name="Anselmetti Y."/>
            <person name="Tilak M.-K."/>
            <person name="Nabholz B."/>
        </authorList>
    </citation>
    <scope>NUCLEOTIDE SEQUENCE</scope>
    <source>
        <strain evidence="2">HGM_15179</strain>
        <tissue evidence="2">Muscle</tissue>
    </source>
</reference>
<evidence type="ECO:0000256" key="1">
    <source>
        <dbReference type="SAM" id="MobiDB-lite"/>
    </source>
</evidence>
<feature type="region of interest" description="Disordered" evidence="1">
    <location>
        <begin position="1"/>
        <end position="33"/>
    </location>
</feature>
<accession>A0A8K1LQL8</accession>
<name>A0A8K1LQL8_9PASS</name>
<dbReference type="AlphaFoldDB" id="A0A8K1LQL8"/>
<comment type="caution">
    <text evidence="2">The sequence shown here is derived from an EMBL/GenBank/DDBJ whole genome shotgun (WGS) entry which is preliminary data.</text>
</comment>
<evidence type="ECO:0000313" key="2">
    <source>
        <dbReference type="EMBL" id="TRZ22336.1"/>
    </source>
</evidence>
<dbReference type="Proteomes" id="UP000796761">
    <property type="component" value="Unassembled WGS sequence"/>
</dbReference>
<gene>
    <name evidence="2" type="ORF">HGM15179_004797</name>
</gene>
<organism evidence="2 3">
    <name type="scientific">Zosterops borbonicus</name>
    <dbReference type="NCBI Taxonomy" id="364589"/>
    <lineage>
        <taxon>Eukaryota</taxon>
        <taxon>Metazoa</taxon>
        <taxon>Chordata</taxon>
        <taxon>Craniata</taxon>
        <taxon>Vertebrata</taxon>
        <taxon>Euteleostomi</taxon>
        <taxon>Archelosauria</taxon>
        <taxon>Archosauria</taxon>
        <taxon>Dinosauria</taxon>
        <taxon>Saurischia</taxon>
        <taxon>Theropoda</taxon>
        <taxon>Coelurosauria</taxon>
        <taxon>Aves</taxon>
        <taxon>Neognathae</taxon>
        <taxon>Neoaves</taxon>
        <taxon>Telluraves</taxon>
        <taxon>Australaves</taxon>
        <taxon>Passeriformes</taxon>
        <taxon>Sylvioidea</taxon>
        <taxon>Zosteropidae</taxon>
        <taxon>Zosterops</taxon>
    </lineage>
</organism>